<dbReference type="GO" id="GO:0002949">
    <property type="term" value="P:tRNA threonylcarbamoyladenosine modification"/>
    <property type="evidence" value="ECO:0007669"/>
    <property type="project" value="InterPro"/>
</dbReference>
<dbReference type="InterPro" id="IPR043129">
    <property type="entry name" value="ATPase_NBD"/>
</dbReference>
<dbReference type="AlphaFoldDB" id="A0A3T0E6A5"/>
<keyword evidence="1" id="KW-0645">Protease</keyword>
<dbReference type="GO" id="GO:0006508">
    <property type="term" value="P:proteolysis"/>
    <property type="evidence" value="ECO:0007669"/>
    <property type="project" value="UniProtKB-KW"/>
</dbReference>
<proteinExistence type="predicted"/>
<protein>
    <submittedName>
        <fullName evidence="1">Peptidase M22, glycoprotease</fullName>
    </submittedName>
</protein>
<evidence type="ECO:0000313" key="1">
    <source>
        <dbReference type="EMBL" id="AZU02737.1"/>
    </source>
</evidence>
<dbReference type="KEGG" id="gak:X907_0187"/>
<dbReference type="InterPro" id="IPR022496">
    <property type="entry name" value="T6A_TsaB"/>
</dbReference>
<dbReference type="OrthoDB" id="9809995at2"/>
<dbReference type="Pfam" id="PF00814">
    <property type="entry name" value="TsaD"/>
    <property type="match status" value="1"/>
</dbReference>
<dbReference type="SUPFAM" id="SSF53067">
    <property type="entry name" value="Actin-like ATPase domain"/>
    <property type="match status" value="1"/>
</dbReference>
<dbReference type="NCBIfam" id="TIGR03725">
    <property type="entry name" value="T6A_YeaZ"/>
    <property type="match status" value="1"/>
</dbReference>
<sequence length="218" mass="22415">MASAPLHRPVLVIDTTGRWCAAALQLADGRILQRDEAMERGQAERLAPLVGELLDEAGIAPGELWRIGVATGPGSFAGTRAGTAFARGLALGSGAQAVGISSLAAMAHEADPEGRAAVFTVHDARRSELVWQVFSRGAAQGEPVRSDVADAQEAFTASGADHLAGSGAQLLDPSATWADHPPLEALLTLTREAGSDTPLPSPHYARPPDAALPGGIIP</sequence>
<organism evidence="1 2">
    <name type="scientific">Glycocaulis alkaliphilus</name>
    <dbReference type="NCBI Taxonomy" id="1434191"/>
    <lineage>
        <taxon>Bacteria</taxon>
        <taxon>Pseudomonadati</taxon>
        <taxon>Pseudomonadota</taxon>
        <taxon>Alphaproteobacteria</taxon>
        <taxon>Maricaulales</taxon>
        <taxon>Maricaulaceae</taxon>
        <taxon>Glycocaulis</taxon>
    </lineage>
</organism>
<name>A0A3T0E6A5_9PROT</name>
<dbReference type="GO" id="GO:0008233">
    <property type="term" value="F:peptidase activity"/>
    <property type="evidence" value="ECO:0007669"/>
    <property type="project" value="UniProtKB-KW"/>
</dbReference>
<keyword evidence="1" id="KW-0378">Hydrolase</keyword>
<gene>
    <name evidence="1" type="ORF">X907_0187</name>
</gene>
<dbReference type="InterPro" id="IPR000905">
    <property type="entry name" value="Gcp-like_dom"/>
</dbReference>
<dbReference type="Gene3D" id="3.30.420.40">
    <property type="match status" value="2"/>
</dbReference>
<dbReference type="EMBL" id="CP018911">
    <property type="protein sequence ID" value="AZU02737.1"/>
    <property type="molecule type" value="Genomic_DNA"/>
</dbReference>
<dbReference type="RefSeq" id="WP_127565193.1">
    <property type="nucleotide sequence ID" value="NZ_BMFB01000004.1"/>
</dbReference>
<accession>A0A3T0E6A5</accession>
<keyword evidence="2" id="KW-1185">Reference proteome</keyword>
<reference evidence="1 2" key="1">
    <citation type="submission" date="2016-12" db="EMBL/GenBank/DDBJ databases">
        <title>The genome of dimorphic prosthecate Glycocaulis alkaliphilus 6b-8t, isolated from crude oil dictates its adaptability in petroleum environments.</title>
        <authorList>
            <person name="Wu X.-L."/>
            <person name="Geng S."/>
        </authorList>
    </citation>
    <scope>NUCLEOTIDE SEQUENCE [LARGE SCALE GENOMIC DNA]</scope>
    <source>
        <strain evidence="1 2">6B-8</strain>
    </source>
</reference>
<dbReference type="Proteomes" id="UP000286954">
    <property type="component" value="Chromosome"/>
</dbReference>
<evidence type="ECO:0000313" key="2">
    <source>
        <dbReference type="Proteomes" id="UP000286954"/>
    </source>
</evidence>